<keyword evidence="2" id="KW-1185">Reference proteome</keyword>
<name>A0ACC1T0J2_9HYPO</name>
<evidence type="ECO:0000313" key="1">
    <source>
        <dbReference type="EMBL" id="KAJ3549979.1"/>
    </source>
</evidence>
<dbReference type="Proteomes" id="UP001148629">
    <property type="component" value="Unassembled WGS sequence"/>
</dbReference>
<organism evidence="1 2">
    <name type="scientific">Fusarium decemcellulare</name>
    <dbReference type="NCBI Taxonomy" id="57161"/>
    <lineage>
        <taxon>Eukaryota</taxon>
        <taxon>Fungi</taxon>
        <taxon>Dikarya</taxon>
        <taxon>Ascomycota</taxon>
        <taxon>Pezizomycotina</taxon>
        <taxon>Sordariomycetes</taxon>
        <taxon>Hypocreomycetidae</taxon>
        <taxon>Hypocreales</taxon>
        <taxon>Nectriaceae</taxon>
        <taxon>Fusarium</taxon>
        <taxon>Fusarium decemcellulare species complex</taxon>
    </lineage>
</organism>
<comment type="caution">
    <text evidence="1">The sequence shown here is derived from an EMBL/GenBank/DDBJ whole genome shotgun (WGS) entry which is preliminary data.</text>
</comment>
<gene>
    <name evidence="1" type="ORF">NM208_g232</name>
</gene>
<proteinExistence type="predicted"/>
<evidence type="ECO:0000313" key="2">
    <source>
        <dbReference type="Proteomes" id="UP001148629"/>
    </source>
</evidence>
<reference evidence="1" key="1">
    <citation type="submission" date="2022-08" db="EMBL/GenBank/DDBJ databases">
        <title>Genome Sequence of Fusarium decemcellulare.</title>
        <authorList>
            <person name="Buettner E."/>
        </authorList>
    </citation>
    <scope>NUCLEOTIDE SEQUENCE</scope>
    <source>
        <strain evidence="1">Babe19</strain>
    </source>
</reference>
<dbReference type="EMBL" id="JANRMS010000010">
    <property type="protein sequence ID" value="KAJ3549979.1"/>
    <property type="molecule type" value="Genomic_DNA"/>
</dbReference>
<sequence>MPAFEKLADVGGKPFAGPLLVIQGPKDVFIPEEVTSKAVTTTCELHPGSDLEYMVVQELGHTPIISAARFLWMNWLEERFGGKPINGCKRTSVTGWLGEGNHFAGSNSFAQWSGAPQYMYQNPGAV</sequence>
<protein>
    <submittedName>
        <fullName evidence="1">Uncharacterized protein</fullName>
    </submittedName>
</protein>
<accession>A0ACC1T0J2</accession>